<feature type="transmembrane region" description="Helical" evidence="1">
    <location>
        <begin position="330"/>
        <end position="351"/>
    </location>
</feature>
<feature type="transmembrane region" description="Helical" evidence="1">
    <location>
        <begin position="298"/>
        <end position="318"/>
    </location>
</feature>
<dbReference type="PANTHER" id="PTHR38454">
    <property type="entry name" value="INTEGRAL MEMBRANE PROTEIN-RELATED"/>
    <property type="match status" value="1"/>
</dbReference>
<keyword evidence="3" id="KW-1185">Reference proteome</keyword>
<sequence length="948" mass="107369">MEFSFDRQNHKFGYLKYTATFLIVALFVYGTYLITGHSLIWRLDGANQHLPLLIEFRKCLLNFIHHPSLAALPGWSWHMGLGGDAFQVDAYYLFGDIFAYLVLLFPASKIVFAYQFLIALRLYCAGLAFCWCAFHLKLKDSSVIIGALIYLFNAFLLYSNVAQPFFTLPFIIFPILIVNLERVIQGKSVWPLLFTFTWMLINNFYFAYILGLGAIVYLGLRLLWDLKTKKNYLKLFVKLTSATLLSIINAAILLLPEIIAVHNSTRTSSTFANGLKVYPTYYYLSLPGQLINGGNRDFYFWSALGFASIAFFAILYTLRSFKQYLIINSVFIISFIILLIPACAAVFNGFLAPSNRWTLMLCLPIALACAVLADNLEILSAKTIKAFTIGAILYIVYVCANYFFQNNEKIFIPVVFLFVTLGTLLLIHHYQPQHARQILLGVVLLNVICNAVYFEAPYNEGYSNEMLPQKSYLHLADIQYGKLAQKLTDQTGYRISTISQNADFGAGYHMYNNQQTNVNSINSYYSLQNKFVGDFAQNLQNTQFEANIPLAQFDDRTVANNFFGVKYLFVHYQQPNNAKIPAGYTLDASQMLNTYTNDRILRYRTQQNFPLMYWQPKVFTPKQYATYGPTQKERALADGVLVNQSTGLPQASVKGQVISLPFKLISSNGNVIDPQNLEHLDSNESYKVVLDLQNLTPEQQKALKNSELHLEFENLHYRPLTLKQQITMQQTNTDYHLADGKLTQNSKLSAYQAFRNNIISGLPDQSFKIQATTSLGKEIIKQPKAQILSFYKQVKNGTMNLGFYPHIPQTIDLNFNHLGNYSFDLKLVAEPLGSQYVHQVQIIQKNRLRQLKLSPNHLQGTIKTTRPGILTSSIPYSDGWQATVNGKKVPLLRTNTAFIGIKLPVGVHHVELSYHTPGLKLGIFISAIGGVITLISGGITLIQRKKSK</sequence>
<feature type="transmembrane region" description="Helical" evidence="1">
    <location>
        <begin position="142"/>
        <end position="158"/>
    </location>
</feature>
<dbReference type="RefSeq" id="WP_057906460.1">
    <property type="nucleotide sequence ID" value="NZ_AYYZ01000016.1"/>
</dbReference>
<feature type="transmembrane region" description="Helical" evidence="1">
    <location>
        <begin position="386"/>
        <end position="404"/>
    </location>
</feature>
<feature type="transmembrane region" description="Helical" evidence="1">
    <location>
        <begin position="235"/>
        <end position="255"/>
    </location>
</feature>
<feature type="transmembrane region" description="Helical" evidence="1">
    <location>
        <begin position="921"/>
        <end position="942"/>
    </location>
</feature>
<feature type="transmembrane region" description="Helical" evidence="1">
    <location>
        <begin position="12"/>
        <end position="34"/>
    </location>
</feature>
<dbReference type="PATRIC" id="fig|1423820.4.peg.314"/>
<comment type="caution">
    <text evidence="2">The sequence shown here is derived from an EMBL/GenBank/DDBJ whole genome shotgun (WGS) entry which is preliminary data.</text>
</comment>
<organism evidence="2 3">
    <name type="scientific">Ligilactobacillus araffinosus DSM 20653</name>
    <dbReference type="NCBI Taxonomy" id="1423820"/>
    <lineage>
        <taxon>Bacteria</taxon>
        <taxon>Bacillati</taxon>
        <taxon>Bacillota</taxon>
        <taxon>Bacilli</taxon>
        <taxon>Lactobacillales</taxon>
        <taxon>Lactobacillaceae</taxon>
        <taxon>Ligilactobacillus</taxon>
    </lineage>
</organism>
<dbReference type="Proteomes" id="UP000051291">
    <property type="component" value="Unassembled WGS sequence"/>
</dbReference>
<keyword evidence="1" id="KW-0812">Transmembrane</keyword>
<feature type="transmembrane region" description="Helical" evidence="1">
    <location>
        <begin position="357"/>
        <end position="374"/>
    </location>
</feature>
<feature type="transmembrane region" description="Helical" evidence="1">
    <location>
        <begin position="410"/>
        <end position="427"/>
    </location>
</feature>
<evidence type="ECO:0000313" key="3">
    <source>
        <dbReference type="Proteomes" id="UP000051291"/>
    </source>
</evidence>
<feature type="transmembrane region" description="Helical" evidence="1">
    <location>
        <begin position="204"/>
        <end position="223"/>
    </location>
</feature>
<feature type="transmembrane region" description="Helical" evidence="1">
    <location>
        <begin position="439"/>
        <end position="456"/>
    </location>
</feature>
<dbReference type="EMBL" id="AYYZ01000016">
    <property type="protein sequence ID" value="KRM52618.1"/>
    <property type="molecule type" value="Genomic_DNA"/>
</dbReference>
<keyword evidence="1" id="KW-1133">Transmembrane helix</keyword>
<dbReference type="PANTHER" id="PTHR38454:SF1">
    <property type="entry name" value="INTEGRAL MEMBRANE PROTEIN"/>
    <property type="match status" value="1"/>
</dbReference>
<gene>
    <name evidence="2" type="ORF">FC64_GL000314</name>
</gene>
<dbReference type="STRING" id="1423820.FC64_GL000314"/>
<reference evidence="2 3" key="1">
    <citation type="journal article" date="2015" name="Genome Announc.">
        <title>Expanding the biotechnology potential of lactobacilli through comparative genomics of 213 strains and associated genera.</title>
        <authorList>
            <person name="Sun Z."/>
            <person name="Harris H.M."/>
            <person name="McCann A."/>
            <person name="Guo C."/>
            <person name="Argimon S."/>
            <person name="Zhang W."/>
            <person name="Yang X."/>
            <person name="Jeffery I.B."/>
            <person name="Cooney J.C."/>
            <person name="Kagawa T.F."/>
            <person name="Liu W."/>
            <person name="Song Y."/>
            <person name="Salvetti E."/>
            <person name="Wrobel A."/>
            <person name="Rasinkangas P."/>
            <person name="Parkhill J."/>
            <person name="Rea M.C."/>
            <person name="O'Sullivan O."/>
            <person name="Ritari J."/>
            <person name="Douillard F.P."/>
            <person name="Paul Ross R."/>
            <person name="Yang R."/>
            <person name="Briner A.E."/>
            <person name="Felis G.E."/>
            <person name="de Vos W.M."/>
            <person name="Barrangou R."/>
            <person name="Klaenhammer T.R."/>
            <person name="Caufield P.W."/>
            <person name="Cui Y."/>
            <person name="Zhang H."/>
            <person name="O'Toole P.W."/>
        </authorList>
    </citation>
    <scope>NUCLEOTIDE SEQUENCE [LARGE SCALE GENOMIC DNA]</scope>
    <source>
        <strain evidence="2 3">DSM 20653</strain>
    </source>
</reference>
<protein>
    <submittedName>
        <fullName evidence="2">Bacterial membrane protein</fullName>
    </submittedName>
</protein>
<evidence type="ECO:0000256" key="1">
    <source>
        <dbReference type="SAM" id="Phobius"/>
    </source>
</evidence>
<dbReference type="AlphaFoldDB" id="A0A0R1ZE80"/>
<feature type="transmembrane region" description="Helical" evidence="1">
    <location>
        <begin position="90"/>
        <end position="107"/>
    </location>
</feature>
<evidence type="ECO:0000313" key="2">
    <source>
        <dbReference type="EMBL" id="KRM52618.1"/>
    </source>
</evidence>
<keyword evidence="1" id="KW-0472">Membrane</keyword>
<name>A0A0R1ZE80_9LACO</name>
<dbReference type="InterPro" id="IPR018580">
    <property type="entry name" value="Uncharacterised_YfhO"/>
</dbReference>
<feature type="transmembrane region" description="Helical" evidence="1">
    <location>
        <begin position="165"/>
        <end position="184"/>
    </location>
</feature>
<dbReference type="Pfam" id="PF09586">
    <property type="entry name" value="YfhO"/>
    <property type="match status" value="1"/>
</dbReference>
<feature type="transmembrane region" description="Helical" evidence="1">
    <location>
        <begin position="114"/>
        <end position="136"/>
    </location>
</feature>
<accession>A0A0R1ZE80</accession>
<proteinExistence type="predicted"/>